<feature type="compositionally biased region" description="Basic and acidic residues" evidence="8">
    <location>
        <begin position="187"/>
        <end position="218"/>
    </location>
</feature>
<evidence type="ECO:0000256" key="6">
    <source>
        <dbReference type="ARBA" id="ARBA00022833"/>
    </source>
</evidence>
<dbReference type="Pfam" id="PF09329">
    <property type="entry name" value="zf-primase"/>
    <property type="match status" value="1"/>
</dbReference>
<dbReference type="InterPro" id="IPR012340">
    <property type="entry name" value="NA-bd_OB-fold"/>
</dbReference>
<evidence type="ECO:0000313" key="11">
    <source>
        <dbReference type="EMBL" id="PVH94814.1"/>
    </source>
</evidence>
<feature type="region of interest" description="Disordered" evidence="8">
    <location>
        <begin position="539"/>
        <end position="565"/>
    </location>
</feature>
<sequence>MIVRESPKARAQNPPQNWPPKSPHEALLSSPSGRRKYEQQQRQRSPGSPSPAKRRPLSRGQLNIEEDDDDEEEDEEILQLKLEAIQAKLKLKKLQNKARKNADGDNNGSSVSSRPGTSASSRKVDLPRPQSEVQVPVSPIRRSRPQEEQKSPARLLGIDKGLRAQDVSLKRASSFTARLKAASRTSSTRETEVPRGKSFSERIADSRDKEKERDEKQARIANSRSRGFGLHSIEDLKDRPASRAASALSTGTRSSQSTATSSIVSTERTRSRSINELRNAATSRPESNLSQRTETSRTSSNTSRPSSAFGLTKTAARYAEIANRDDSTDAPSFESFSGLHLKSRDMQHNVVARTLEGKTVVTIPQLLKTVKAPSYEPPDMENDYVVLGVIASKSQPMTPKNTVQERSTNNQDTDVHKTNKFMVIKLVDLKWELDLFLFDTGFSQFWKLTVGTLIAVLNPDIMPPRVRDTGKFSLKLTSSDDTVLEIGTARDLDFCHAMRKDGKECGSWIDSRKTEFCDFHIELQVERSKRGRMEINTMTGFGKGTSGTGKGGMFGPGKGGPKGDDLRREGKYHDRMLHETMYIAPGAGGAARLLDQDEQPWDQTQRAERHRKQLADKEKERELAKKLGEMGSGAGSDYMRHKGAAGLQKPASTAADDLGKAKSTDHDFRGLLDRKAEDVSLASTKRKRELFGKSAASSEPIGWGGASKRGLLLSPTKKGGGMLSRGAREASPAKKKARLLLPEKGIREPGRDSLGTLDVGLIAAMDDDDDDDLEVV</sequence>
<dbReference type="Pfam" id="PF22379">
    <property type="entry name" value="OB_MCM10"/>
    <property type="match status" value="1"/>
</dbReference>
<feature type="domain" description="Zinc finger Mcm10/DnaG-type" evidence="9">
    <location>
        <begin position="487"/>
        <end position="532"/>
    </location>
</feature>
<feature type="region of interest" description="Disordered" evidence="8">
    <location>
        <begin position="95"/>
        <end position="311"/>
    </location>
</feature>
<keyword evidence="6" id="KW-0862">Zinc</keyword>
<comment type="subcellular location">
    <subcellularLocation>
        <location evidence="1">Nucleus</location>
    </subcellularLocation>
</comment>
<feature type="compositionally biased region" description="Low complexity" evidence="8">
    <location>
        <begin position="290"/>
        <end position="307"/>
    </location>
</feature>
<evidence type="ECO:0000256" key="2">
    <source>
        <dbReference type="ARBA" id="ARBA00009679"/>
    </source>
</evidence>
<keyword evidence="7" id="KW-0539">Nucleus</keyword>
<dbReference type="InterPro" id="IPR015408">
    <property type="entry name" value="Znf_Mcm10/DnaG"/>
</dbReference>
<feature type="domain" description="MCM10 OB-fold" evidence="10">
    <location>
        <begin position="336"/>
        <end position="478"/>
    </location>
</feature>
<dbReference type="InterPro" id="IPR040184">
    <property type="entry name" value="Mcm10"/>
</dbReference>
<dbReference type="GO" id="GO:0003697">
    <property type="term" value="F:single-stranded DNA binding"/>
    <property type="evidence" value="ECO:0007669"/>
    <property type="project" value="InterPro"/>
</dbReference>
<feature type="compositionally biased region" description="Gly residues" evidence="8">
    <location>
        <begin position="541"/>
        <end position="560"/>
    </location>
</feature>
<evidence type="ECO:0000256" key="7">
    <source>
        <dbReference type="ARBA" id="ARBA00023242"/>
    </source>
</evidence>
<dbReference type="GO" id="GO:0006270">
    <property type="term" value="P:DNA replication initiation"/>
    <property type="evidence" value="ECO:0007669"/>
    <property type="project" value="InterPro"/>
</dbReference>
<feature type="compositionally biased region" description="Basic and acidic residues" evidence="8">
    <location>
        <begin position="232"/>
        <end position="241"/>
    </location>
</feature>
<feature type="compositionally biased region" description="Low complexity" evidence="8">
    <location>
        <begin position="42"/>
        <end position="51"/>
    </location>
</feature>
<keyword evidence="4" id="KW-0479">Metal-binding</keyword>
<keyword evidence="5" id="KW-0863">Zinc-finger</keyword>
<dbReference type="AlphaFoldDB" id="A0A2V1DCG8"/>
<reference evidence="11 12" key="1">
    <citation type="journal article" date="2018" name="Sci. Rep.">
        <title>Comparative genomics provides insights into the lifestyle and reveals functional heterogeneity of dark septate endophytic fungi.</title>
        <authorList>
            <person name="Knapp D.G."/>
            <person name="Nemeth J.B."/>
            <person name="Barry K."/>
            <person name="Hainaut M."/>
            <person name="Henrissat B."/>
            <person name="Johnson J."/>
            <person name="Kuo A."/>
            <person name="Lim J.H.P."/>
            <person name="Lipzen A."/>
            <person name="Nolan M."/>
            <person name="Ohm R.A."/>
            <person name="Tamas L."/>
            <person name="Grigoriev I.V."/>
            <person name="Spatafora J.W."/>
            <person name="Nagy L.G."/>
            <person name="Kovacs G.M."/>
        </authorList>
    </citation>
    <scope>NUCLEOTIDE SEQUENCE [LARGE SCALE GENOMIC DNA]</scope>
    <source>
        <strain evidence="11 12">DSE2036</strain>
    </source>
</reference>
<feature type="compositionally biased region" description="Low complexity" evidence="8">
    <location>
        <begin position="249"/>
        <end position="266"/>
    </location>
</feature>
<feature type="compositionally biased region" description="Polar residues" evidence="8">
    <location>
        <begin position="276"/>
        <end position="289"/>
    </location>
</feature>
<dbReference type="GO" id="GO:0003688">
    <property type="term" value="F:DNA replication origin binding"/>
    <property type="evidence" value="ECO:0007669"/>
    <property type="project" value="TreeGrafter"/>
</dbReference>
<name>A0A2V1DCG8_9PLEO</name>
<dbReference type="EMBL" id="KZ805519">
    <property type="protein sequence ID" value="PVH94814.1"/>
    <property type="molecule type" value="Genomic_DNA"/>
</dbReference>
<evidence type="ECO:0000259" key="10">
    <source>
        <dbReference type="Pfam" id="PF22379"/>
    </source>
</evidence>
<dbReference type="FunFam" id="2.40.50.140:FF:000174">
    <property type="entry name" value="DNA replication licensing factor mcm10"/>
    <property type="match status" value="1"/>
</dbReference>
<feature type="region of interest" description="Disordered" evidence="8">
    <location>
        <begin position="683"/>
        <end position="752"/>
    </location>
</feature>
<evidence type="ECO:0000256" key="8">
    <source>
        <dbReference type="SAM" id="MobiDB-lite"/>
    </source>
</evidence>
<accession>A0A2V1DCG8</accession>
<evidence type="ECO:0000256" key="3">
    <source>
        <dbReference type="ARBA" id="ARBA00022705"/>
    </source>
</evidence>
<dbReference type="PANTHER" id="PTHR13454:SF11">
    <property type="entry name" value="PROTEIN MCM10 HOMOLOG"/>
    <property type="match status" value="1"/>
</dbReference>
<evidence type="ECO:0000313" key="12">
    <source>
        <dbReference type="Proteomes" id="UP000244855"/>
    </source>
</evidence>
<keyword evidence="12" id="KW-1185">Reference proteome</keyword>
<organism evidence="11 12">
    <name type="scientific">Periconia macrospinosa</name>
    <dbReference type="NCBI Taxonomy" id="97972"/>
    <lineage>
        <taxon>Eukaryota</taxon>
        <taxon>Fungi</taxon>
        <taxon>Dikarya</taxon>
        <taxon>Ascomycota</taxon>
        <taxon>Pezizomycotina</taxon>
        <taxon>Dothideomycetes</taxon>
        <taxon>Pleosporomycetidae</taxon>
        <taxon>Pleosporales</taxon>
        <taxon>Massarineae</taxon>
        <taxon>Periconiaceae</taxon>
        <taxon>Periconia</taxon>
    </lineage>
</organism>
<feature type="compositionally biased region" description="Polar residues" evidence="8">
    <location>
        <begin position="104"/>
        <end position="121"/>
    </location>
</feature>
<dbReference type="Proteomes" id="UP000244855">
    <property type="component" value="Unassembled WGS sequence"/>
</dbReference>
<keyword evidence="3" id="KW-0235">DNA replication</keyword>
<dbReference type="OrthoDB" id="202825at2759"/>
<gene>
    <name evidence="11" type="ORF">DM02DRAFT_538664</name>
</gene>
<feature type="compositionally biased region" description="Acidic residues" evidence="8">
    <location>
        <begin position="64"/>
        <end position="75"/>
    </location>
</feature>
<evidence type="ECO:0000256" key="4">
    <source>
        <dbReference type="ARBA" id="ARBA00022723"/>
    </source>
</evidence>
<dbReference type="Gene3D" id="2.40.50.140">
    <property type="entry name" value="Nucleic acid-binding proteins"/>
    <property type="match status" value="1"/>
</dbReference>
<dbReference type="PANTHER" id="PTHR13454">
    <property type="entry name" value="PROTEIN MCM10 HOMOLOG"/>
    <property type="match status" value="1"/>
</dbReference>
<feature type="region of interest" description="Disordered" evidence="8">
    <location>
        <begin position="599"/>
        <end position="621"/>
    </location>
</feature>
<comment type="similarity">
    <text evidence="2">Belongs to the MCM10 family.</text>
</comment>
<dbReference type="GO" id="GO:0008270">
    <property type="term" value="F:zinc ion binding"/>
    <property type="evidence" value="ECO:0007669"/>
    <property type="project" value="UniProtKB-KW"/>
</dbReference>
<feature type="region of interest" description="Disordered" evidence="8">
    <location>
        <begin position="1"/>
        <end position="75"/>
    </location>
</feature>
<dbReference type="GO" id="GO:0043596">
    <property type="term" value="C:nuclear replication fork"/>
    <property type="evidence" value="ECO:0007669"/>
    <property type="project" value="TreeGrafter"/>
</dbReference>
<protein>
    <submittedName>
        <fullName evidence="11">Uncharacterized protein</fullName>
    </submittedName>
</protein>
<dbReference type="STRING" id="97972.A0A2V1DCG8"/>
<evidence type="ECO:0000259" key="9">
    <source>
        <dbReference type="Pfam" id="PF09329"/>
    </source>
</evidence>
<evidence type="ECO:0000256" key="1">
    <source>
        <dbReference type="ARBA" id="ARBA00004123"/>
    </source>
</evidence>
<evidence type="ECO:0000256" key="5">
    <source>
        <dbReference type="ARBA" id="ARBA00022771"/>
    </source>
</evidence>
<proteinExistence type="inferred from homology"/>
<dbReference type="InterPro" id="IPR055065">
    <property type="entry name" value="OB_MCM10"/>
</dbReference>